<sequence>MQAAKGKVELGTKLAYARHRNYRRVYNPKAAQLMPFPKPIDCIASSSISIPEKKDDLKNFPKPALHQGDTQLERDETASVGDLNDKNLDALLMSEPADLIDNHVGVNGYEINQSGEIIGQSGDTKVEIAAIDLAEINVTFHVDSAPTSSKDPNLLDNTCYEIVAPEDSQALVEDMAAQLIDKSLESIPYVT</sequence>
<accession>A0AAV3RUN0</accession>
<dbReference type="EMBL" id="BAABME010012166">
    <property type="protein sequence ID" value="GAA0184793.1"/>
    <property type="molecule type" value="Genomic_DNA"/>
</dbReference>
<proteinExistence type="predicted"/>
<organism evidence="2 3">
    <name type="scientific">Lithospermum erythrorhizon</name>
    <name type="common">Purple gromwell</name>
    <name type="synonym">Lithospermum officinale var. erythrorhizon</name>
    <dbReference type="NCBI Taxonomy" id="34254"/>
    <lineage>
        <taxon>Eukaryota</taxon>
        <taxon>Viridiplantae</taxon>
        <taxon>Streptophyta</taxon>
        <taxon>Embryophyta</taxon>
        <taxon>Tracheophyta</taxon>
        <taxon>Spermatophyta</taxon>
        <taxon>Magnoliopsida</taxon>
        <taxon>eudicotyledons</taxon>
        <taxon>Gunneridae</taxon>
        <taxon>Pentapetalae</taxon>
        <taxon>asterids</taxon>
        <taxon>lamiids</taxon>
        <taxon>Boraginales</taxon>
        <taxon>Boraginaceae</taxon>
        <taxon>Boraginoideae</taxon>
        <taxon>Lithospermeae</taxon>
        <taxon>Lithospermum</taxon>
    </lineage>
</organism>
<evidence type="ECO:0000256" key="1">
    <source>
        <dbReference type="SAM" id="MobiDB-lite"/>
    </source>
</evidence>
<protein>
    <submittedName>
        <fullName evidence="2">Uncharacterized protein</fullName>
    </submittedName>
</protein>
<gene>
    <name evidence="2" type="ORF">LIER_32081</name>
</gene>
<keyword evidence="3" id="KW-1185">Reference proteome</keyword>
<dbReference type="AlphaFoldDB" id="A0AAV3RUN0"/>
<evidence type="ECO:0000313" key="2">
    <source>
        <dbReference type="EMBL" id="GAA0184793.1"/>
    </source>
</evidence>
<feature type="region of interest" description="Disordered" evidence="1">
    <location>
        <begin position="55"/>
        <end position="74"/>
    </location>
</feature>
<name>A0AAV3RUN0_LITER</name>
<reference evidence="2 3" key="1">
    <citation type="submission" date="2024-01" db="EMBL/GenBank/DDBJ databases">
        <title>The complete chloroplast genome sequence of Lithospermum erythrorhizon: insights into the phylogenetic relationship among Boraginaceae species and the maternal lineages of purple gromwells.</title>
        <authorList>
            <person name="Okada T."/>
            <person name="Watanabe K."/>
        </authorList>
    </citation>
    <scope>NUCLEOTIDE SEQUENCE [LARGE SCALE GENOMIC DNA]</scope>
</reference>
<dbReference type="Proteomes" id="UP001454036">
    <property type="component" value="Unassembled WGS sequence"/>
</dbReference>
<evidence type="ECO:0000313" key="3">
    <source>
        <dbReference type="Proteomes" id="UP001454036"/>
    </source>
</evidence>
<comment type="caution">
    <text evidence="2">The sequence shown here is derived from an EMBL/GenBank/DDBJ whole genome shotgun (WGS) entry which is preliminary data.</text>
</comment>